<keyword evidence="4" id="KW-1185">Reference proteome</keyword>
<feature type="coiled-coil region" evidence="1">
    <location>
        <begin position="127"/>
        <end position="206"/>
    </location>
</feature>
<evidence type="ECO:0000313" key="4">
    <source>
        <dbReference type="Proteomes" id="UP000278627"/>
    </source>
</evidence>
<name>A0A0N4T262_BRUPA</name>
<organism evidence="5">
    <name type="scientific">Brugia pahangi</name>
    <name type="common">Filarial nematode worm</name>
    <dbReference type="NCBI Taxonomy" id="6280"/>
    <lineage>
        <taxon>Eukaryota</taxon>
        <taxon>Metazoa</taxon>
        <taxon>Ecdysozoa</taxon>
        <taxon>Nematoda</taxon>
        <taxon>Chromadorea</taxon>
        <taxon>Rhabditida</taxon>
        <taxon>Spirurina</taxon>
        <taxon>Spiruromorpha</taxon>
        <taxon>Filarioidea</taxon>
        <taxon>Onchocercidae</taxon>
        <taxon>Brugia</taxon>
    </lineage>
</organism>
<dbReference type="EMBL" id="UZAD01000293">
    <property type="protein sequence ID" value="VDN83438.1"/>
    <property type="molecule type" value="Genomic_DNA"/>
</dbReference>
<dbReference type="Proteomes" id="UP000278627">
    <property type="component" value="Unassembled WGS sequence"/>
</dbReference>
<dbReference type="Gene3D" id="2.10.80.10">
    <property type="entry name" value="Lipase, subunit A"/>
    <property type="match status" value="1"/>
</dbReference>
<proteinExistence type="predicted"/>
<keyword evidence="2" id="KW-0472">Membrane</keyword>
<evidence type="ECO:0000256" key="2">
    <source>
        <dbReference type="SAM" id="Phobius"/>
    </source>
</evidence>
<evidence type="ECO:0000313" key="3">
    <source>
        <dbReference type="EMBL" id="VDN83438.1"/>
    </source>
</evidence>
<dbReference type="WBParaSite" id="BPAG_0000228201-mRNA-1">
    <property type="protein sequence ID" value="BPAG_0000228201-mRNA-1"/>
    <property type="gene ID" value="BPAG_0000228201"/>
</dbReference>
<reference evidence="3 4" key="2">
    <citation type="submission" date="2018-11" db="EMBL/GenBank/DDBJ databases">
        <authorList>
            <consortium name="Pathogen Informatics"/>
        </authorList>
    </citation>
    <scope>NUCLEOTIDE SEQUENCE [LARGE SCALE GENOMIC DNA]</scope>
</reference>
<keyword evidence="1" id="KW-0175">Coiled coil</keyword>
<accession>A0A0N4T262</accession>
<evidence type="ECO:0000256" key="1">
    <source>
        <dbReference type="SAM" id="Coils"/>
    </source>
</evidence>
<evidence type="ECO:0000313" key="5">
    <source>
        <dbReference type="WBParaSite" id="BPAG_0000228201-mRNA-1"/>
    </source>
</evidence>
<keyword evidence="2" id="KW-0812">Transmembrane</keyword>
<sequence>MISSLLLQSNGHYCFVLFLTICFITSGHFLSTTTSTATIATTTTTTTTTTTAIYHHNHSSYRHKQLQLQLQQLQQQHHLPIIVPAISRSRQHAITRRAIQSQHQHLSFTNDYHSTTPTLKLVKKINLLQIDEELKALKRKRKRLRQLREEVRELSEHLKNKRTSGKTSSIDLLEKRKMKENHIRWRKQITTRVKAIMKRLKRLENEVKIEPNFTKGRKKLAKHLQISSLNFDELQSSPHTLLITENKNFKIKRLHSFINQSKNGESGGICLGHNDCKPGLCCHRFSTMDANSSITSTVNICYQYMLKEGEFCEDSCQCEARLNCFQNSNQLKDDKHNLYAICKKVSTSDIVNGIYLNAKDSSFHIKPTVHQQ</sequence>
<dbReference type="AlphaFoldDB" id="A0A0N4T262"/>
<feature type="transmembrane region" description="Helical" evidence="2">
    <location>
        <begin position="12"/>
        <end position="30"/>
    </location>
</feature>
<reference evidence="5" key="1">
    <citation type="submission" date="2017-02" db="UniProtKB">
        <authorList>
            <consortium name="WormBaseParasite"/>
        </authorList>
    </citation>
    <scope>IDENTIFICATION</scope>
</reference>
<protein>
    <submittedName>
        <fullName evidence="5">Histone-lysine N-methyltransferase SETMAR</fullName>
    </submittedName>
</protein>
<gene>
    <name evidence="3" type="ORF">BPAG_LOCUS2252</name>
</gene>
<keyword evidence="2" id="KW-1133">Transmembrane helix</keyword>